<evidence type="ECO:0000313" key="7">
    <source>
        <dbReference type="Proteomes" id="UP000253426"/>
    </source>
</evidence>
<sequence>MKLLLADDDPITLDSLAACLEPEGFTSVLARDGAEAFALWQQQRPALVCLDIMMPRMDGYEVCRRIREQDASVPVLFLSAKSEEVDVVVGLRLGADDFIRKPFGKQELLARIHAALRRSQKNGGSGRPRAFTMQDIMVYPHELRATRGETEMDLTPREVSILQLLHERAGEAVTRDELLDRCWGLQYLPESRTLDQHIAKLRRKVELDVENPHIIETVRGMGYRHRVSAAVG</sequence>
<dbReference type="PANTHER" id="PTHR48111:SF11">
    <property type="entry name" value="TWO-COMPONENT RESPONSE REGULATOR"/>
    <property type="match status" value="1"/>
</dbReference>
<dbReference type="InterPro" id="IPR036388">
    <property type="entry name" value="WH-like_DNA-bd_sf"/>
</dbReference>
<evidence type="ECO:0000313" key="6">
    <source>
        <dbReference type="EMBL" id="RBP35214.1"/>
    </source>
</evidence>
<dbReference type="PROSITE" id="PS50110">
    <property type="entry name" value="RESPONSE_REGULATORY"/>
    <property type="match status" value="1"/>
</dbReference>
<dbReference type="SMART" id="SM00448">
    <property type="entry name" value="REC"/>
    <property type="match status" value="1"/>
</dbReference>
<dbReference type="Pfam" id="PF00486">
    <property type="entry name" value="Trans_reg_C"/>
    <property type="match status" value="1"/>
</dbReference>
<evidence type="ECO:0000256" key="3">
    <source>
        <dbReference type="PROSITE-ProRule" id="PRU01091"/>
    </source>
</evidence>
<reference evidence="6 7" key="1">
    <citation type="submission" date="2018-06" db="EMBL/GenBank/DDBJ databases">
        <title>Genomic Encyclopedia of Type Strains, Phase IV (KMG-IV): sequencing the most valuable type-strain genomes for metagenomic binning, comparative biology and taxonomic classification.</title>
        <authorList>
            <person name="Goeker M."/>
        </authorList>
    </citation>
    <scope>NUCLEOTIDE SEQUENCE [LARGE SCALE GENOMIC DNA]</scope>
    <source>
        <strain evidence="6 7">DSM 25532</strain>
    </source>
</reference>
<dbReference type="GO" id="GO:0000976">
    <property type="term" value="F:transcription cis-regulatory region binding"/>
    <property type="evidence" value="ECO:0007669"/>
    <property type="project" value="TreeGrafter"/>
</dbReference>
<accession>A0A366H2E3</accession>
<dbReference type="GO" id="GO:0006355">
    <property type="term" value="P:regulation of DNA-templated transcription"/>
    <property type="evidence" value="ECO:0007669"/>
    <property type="project" value="InterPro"/>
</dbReference>
<protein>
    <submittedName>
        <fullName evidence="6">DNA-binding response OmpR family regulator</fullName>
    </submittedName>
</protein>
<dbReference type="PANTHER" id="PTHR48111">
    <property type="entry name" value="REGULATOR OF RPOS"/>
    <property type="match status" value="1"/>
</dbReference>
<dbReference type="RefSeq" id="WP_113962422.1">
    <property type="nucleotide sequence ID" value="NZ_QNRR01000024.1"/>
</dbReference>
<keyword evidence="2" id="KW-0597">Phosphoprotein</keyword>
<evidence type="ECO:0000259" key="5">
    <source>
        <dbReference type="PROSITE" id="PS51755"/>
    </source>
</evidence>
<keyword evidence="1 3" id="KW-0238">DNA-binding</keyword>
<dbReference type="OrthoDB" id="9778145at2"/>
<dbReference type="SMART" id="SM00862">
    <property type="entry name" value="Trans_reg_C"/>
    <property type="match status" value="1"/>
</dbReference>
<dbReference type="Gene3D" id="6.10.250.690">
    <property type="match status" value="1"/>
</dbReference>
<evidence type="ECO:0000256" key="1">
    <source>
        <dbReference type="ARBA" id="ARBA00023125"/>
    </source>
</evidence>
<feature type="domain" description="Response regulatory" evidence="4">
    <location>
        <begin position="2"/>
        <end position="116"/>
    </location>
</feature>
<dbReference type="InterPro" id="IPR001867">
    <property type="entry name" value="OmpR/PhoB-type_DNA-bd"/>
</dbReference>
<dbReference type="Pfam" id="PF00072">
    <property type="entry name" value="Response_reg"/>
    <property type="match status" value="1"/>
</dbReference>
<organism evidence="6 7">
    <name type="scientific">Roseimicrobium gellanilyticum</name>
    <dbReference type="NCBI Taxonomy" id="748857"/>
    <lineage>
        <taxon>Bacteria</taxon>
        <taxon>Pseudomonadati</taxon>
        <taxon>Verrucomicrobiota</taxon>
        <taxon>Verrucomicrobiia</taxon>
        <taxon>Verrucomicrobiales</taxon>
        <taxon>Verrucomicrobiaceae</taxon>
        <taxon>Roseimicrobium</taxon>
    </lineage>
</organism>
<dbReference type="CDD" id="cd00383">
    <property type="entry name" value="trans_reg_C"/>
    <property type="match status" value="1"/>
</dbReference>
<dbReference type="Gene3D" id="3.40.50.2300">
    <property type="match status" value="1"/>
</dbReference>
<dbReference type="GO" id="GO:0032993">
    <property type="term" value="C:protein-DNA complex"/>
    <property type="evidence" value="ECO:0007669"/>
    <property type="project" value="TreeGrafter"/>
</dbReference>
<dbReference type="Proteomes" id="UP000253426">
    <property type="component" value="Unassembled WGS sequence"/>
</dbReference>
<dbReference type="GO" id="GO:0000156">
    <property type="term" value="F:phosphorelay response regulator activity"/>
    <property type="evidence" value="ECO:0007669"/>
    <property type="project" value="TreeGrafter"/>
</dbReference>
<feature type="domain" description="OmpR/PhoB-type" evidence="5">
    <location>
        <begin position="128"/>
        <end position="227"/>
    </location>
</feature>
<dbReference type="EMBL" id="QNRR01000024">
    <property type="protein sequence ID" value="RBP35214.1"/>
    <property type="molecule type" value="Genomic_DNA"/>
</dbReference>
<dbReference type="PROSITE" id="PS51755">
    <property type="entry name" value="OMPR_PHOB"/>
    <property type="match status" value="1"/>
</dbReference>
<dbReference type="InterPro" id="IPR011006">
    <property type="entry name" value="CheY-like_superfamily"/>
</dbReference>
<dbReference type="SUPFAM" id="SSF52172">
    <property type="entry name" value="CheY-like"/>
    <property type="match status" value="1"/>
</dbReference>
<feature type="modified residue" description="4-aspartylphosphate" evidence="2">
    <location>
        <position position="51"/>
    </location>
</feature>
<dbReference type="CDD" id="cd17574">
    <property type="entry name" value="REC_OmpR"/>
    <property type="match status" value="1"/>
</dbReference>
<feature type="DNA-binding region" description="OmpR/PhoB-type" evidence="3">
    <location>
        <begin position="128"/>
        <end position="227"/>
    </location>
</feature>
<dbReference type="InterPro" id="IPR039420">
    <property type="entry name" value="WalR-like"/>
</dbReference>
<proteinExistence type="predicted"/>
<dbReference type="InterPro" id="IPR016032">
    <property type="entry name" value="Sig_transdc_resp-reg_C-effctor"/>
</dbReference>
<keyword evidence="7" id="KW-1185">Reference proteome</keyword>
<gene>
    <name evidence="6" type="ORF">DES53_12414</name>
</gene>
<name>A0A366H2E3_9BACT</name>
<dbReference type="Gene3D" id="1.10.10.10">
    <property type="entry name" value="Winged helix-like DNA-binding domain superfamily/Winged helix DNA-binding domain"/>
    <property type="match status" value="1"/>
</dbReference>
<dbReference type="GO" id="GO:0005829">
    <property type="term" value="C:cytosol"/>
    <property type="evidence" value="ECO:0007669"/>
    <property type="project" value="TreeGrafter"/>
</dbReference>
<evidence type="ECO:0000256" key="2">
    <source>
        <dbReference type="PROSITE-ProRule" id="PRU00169"/>
    </source>
</evidence>
<dbReference type="AlphaFoldDB" id="A0A366H2E3"/>
<dbReference type="InterPro" id="IPR001789">
    <property type="entry name" value="Sig_transdc_resp-reg_receiver"/>
</dbReference>
<dbReference type="SUPFAM" id="SSF46894">
    <property type="entry name" value="C-terminal effector domain of the bipartite response regulators"/>
    <property type="match status" value="1"/>
</dbReference>
<evidence type="ECO:0000259" key="4">
    <source>
        <dbReference type="PROSITE" id="PS50110"/>
    </source>
</evidence>
<comment type="caution">
    <text evidence="6">The sequence shown here is derived from an EMBL/GenBank/DDBJ whole genome shotgun (WGS) entry which is preliminary data.</text>
</comment>